<accession>A0A8D4VMN3</accession>
<evidence type="ECO:0000313" key="1">
    <source>
        <dbReference type="EMBL" id="BBL69917.1"/>
    </source>
</evidence>
<dbReference type="Gene3D" id="3.40.50.150">
    <property type="entry name" value="Vaccinia Virus protein VP39"/>
    <property type="match status" value="1"/>
</dbReference>
<dbReference type="Proteomes" id="UP000824988">
    <property type="component" value="Chromosome"/>
</dbReference>
<proteinExistence type="predicted"/>
<dbReference type="RefSeq" id="WP_162232244.1">
    <property type="nucleotide sequence ID" value="NZ_AP019782.1"/>
</dbReference>
<dbReference type="AlphaFoldDB" id="A0A8D4VMN3"/>
<organism evidence="1 2">
    <name type="scientific">Methylogaea oryzae</name>
    <dbReference type="NCBI Taxonomy" id="1295382"/>
    <lineage>
        <taxon>Bacteria</taxon>
        <taxon>Pseudomonadati</taxon>
        <taxon>Pseudomonadota</taxon>
        <taxon>Gammaproteobacteria</taxon>
        <taxon>Methylococcales</taxon>
        <taxon>Methylococcaceae</taxon>
        <taxon>Methylogaea</taxon>
    </lineage>
</organism>
<dbReference type="InterPro" id="IPR029063">
    <property type="entry name" value="SAM-dependent_MTases_sf"/>
</dbReference>
<dbReference type="KEGG" id="moz:MoryE10_05230"/>
<sequence length="234" mass="26973">MQHDIKGENYYYSEQQKGIDRRTKDLVIGRCFEFLRGPSVLDLGFVDDCWTAPSLARGWQVDIVEGSKRHVDAALDYYHGNANVTIHHAMFEQFCPNREYSSVIAGDVLRYIKEPVPFLKRVRDWLLPGGRLIVTVPNSYSLHRRIGTLLGMEAHPGDANSRDIEVGNLRNYDRYLLRSELRSAGYNIIELRGCFLKPLSSKQMNDWSDELLSAFLEIGDELEDYAWFLYAVCE</sequence>
<keyword evidence="2" id="KW-1185">Reference proteome</keyword>
<gene>
    <name evidence="1" type="ORF">MoryE10_05230</name>
</gene>
<protein>
    <recommendedName>
        <fullName evidence="3">Class I SAM-dependent methyltransferase</fullName>
    </recommendedName>
</protein>
<evidence type="ECO:0000313" key="2">
    <source>
        <dbReference type="Proteomes" id="UP000824988"/>
    </source>
</evidence>
<reference evidence="1" key="1">
    <citation type="submission" date="2019-06" db="EMBL/GenBank/DDBJ databases">
        <title>Complete genome sequence of Methylogaea oryzae strain JCM16910.</title>
        <authorList>
            <person name="Asakawa S."/>
        </authorList>
    </citation>
    <scope>NUCLEOTIDE SEQUENCE</scope>
    <source>
        <strain evidence="1">E10</strain>
    </source>
</reference>
<evidence type="ECO:0008006" key="3">
    <source>
        <dbReference type="Google" id="ProtNLM"/>
    </source>
</evidence>
<name>A0A8D4VMN3_9GAMM</name>
<dbReference type="EMBL" id="AP019782">
    <property type="protein sequence ID" value="BBL69917.1"/>
    <property type="molecule type" value="Genomic_DNA"/>
</dbReference>
<dbReference type="Pfam" id="PF13489">
    <property type="entry name" value="Methyltransf_23"/>
    <property type="match status" value="1"/>
</dbReference>
<dbReference type="SUPFAM" id="SSF53335">
    <property type="entry name" value="S-adenosyl-L-methionine-dependent methyltransferases"/>
    <property type="match status" value="1"/>
</dbReference>
<dbReference type="CDD" id="cd02440">
    <property type="entry name" value="AdoMet_MTases"/>
    <property type="match status" value="1"/>
</dbReference>